<dbReference type="EMBL" id="BMRB01000001">
    <property type="protein sequence ID" value="GGS24424.1"/>
    <property type="molecule type" value="Genomic_DNA"/>
</dbReference>
<reference evidence="1" key="1">
    <citation type="journal article" date="2014" name="Int. J. Syst. Evol. Microbiol.">
        <title>Complete genome sequence of Corynebacterium casei LMG S-19264T (=DSM 44701T), isolated from a smear-ripened cheese.</title>
        <authorList>
            <consortium name="US DOE Joint Genome Institute (JGI-PGF)"/>
            <person name="Walter F."/>
            <person name="Albersmeier A."/>
            <person name="Kalinowski J."/>
            <person name="Ruckert C."/>
        </authorList>
    </citation>
    <scope>NUCLEOTIDE SEQUENCE</scope>
    <source>
        <strain evidence="1">JCM 3276</strain>
    </source>
</reference>
<dbReference type="RefSeq" id="WP_189209657.1">
    <property type="nucleotide sequence ID" value="NZ_BMRB01000001.1"/>
</dbReference>
<organism evidence="1 2">
    <name type="scientific">Actinokineospora fastidiosa</name>
    <dbReference type="NCBI Taxonomy" id="1816"/>
    <lineage>
        <taxon>Bacteria</taxon>
        <taxon>Bacillati</taxon>
        <taxon>Actinomycetota</taxon>
        <taxon>Actinomycetes</taxon>
        <taxon>Pseudonocardiales</taxon>
        <taxon>Pseudonocardiaceae</taxon>
        <taxon>Actinokineospora</taxon>
    </lineage>
</organism>
<gene>
    <name evidence="1" type="ORF">GCM10010171_16980</name>
</gene>
<dbReference type="AlphaFoldDB" id="A0A918GB57"/>
<sequence length="85" mass="9350">MNLAELPDERSRLPEDPGAAARFDAVRARLRAGRRSRCQTHDLDYTPHVLGGIDVPHVRPGQRVTVSVEAQRSTGDWAVHLTPGS</sequence>
<protein>
    <submittedName>
        <fullName evidence="1">Uncharacterized protein</fullName>
    </submittedName>
</protein>
<evidence type="ECO:0000313" key="2">
    <source>
        <dbReference type="Proteomes" id="UP000660680"/>
    </source>
</evidence>
<proteinExistence type="predicted"/>
<comment type="caution">
    <text evidence="1">The sequence shown here is derived from an EMBL/GenBank/DDBJ whole genome shotgun (WGS) entry which is preliminary data.</text>
</comment>
<dbReference type="Proteomes" id="UP000660680">
    <property type="component" value="Unassembled WGS sequence"/>
</dbReference>
<reference evidence="1" key="2">
    <citation type="submission" date="2020-09" db="EMBL/GenBank/DDBJ databases">
        <authorList>
            <person name="Sun Q."/>
            <person name="Ohkuma M."/>
        </authorList>
    </citation>
    <scope>NUCLEOTIDE SEQUENCE</scope>
    <source>
        <strain evidence="1">JCM 3276</strain>
    </source>
</reference>
<name>A0A918GB57_9PSEU</name>
<accession>A0A918GB57</accession>
<keyword evidence="2" id="KW-1185">Reference proteome</keyword>
<evidence type="ECO:0000313" key="1">
    <source>
        <dbReference type="EMBL" id="GGS24424.1"/>
    </source>
</evidence>